<evidence type="ECO:0000256" key="5">
    <source>
        <dbReference type="PROSITE-ProRule" id="PRU01087"/>
    </source>
</evidence>
<dbReference type="PANTHER" id="PTHR31204">
    <property type="entry name" value="SIGMA INTRACELLULAR RECEPTOR 2"/>
    <property type="match status" value="1"/>
</dbReference>
<name>A0A699ZVC8_HAELA</name>
<evidence type="ECO:0000256" key="7">
    <source>
        <dbReference type="SAM" id="Phobius"/>
    </source>
</evidence>
<feature type="transmembrane region" description="Helical" evidence="7">
    <location>
        <begin position="128"/>
        <end position="147"/>
    </location>
</feature>
<feature type="compositionally biased region" description="Polar residues" evidence="6">
    <location>
        <begin position="66"/>
        <end position="77"/>
    </location>
</feature>
<evidence type="ECO:0000256" key="3">
    <source>
        <dbReference type="ARBA" id="ARBA00022989"/>
    </source>
</evidence>
<evidence type="ECO:0000259" key="8">
    <source>
        <dbReference type="PROSITE" id="PS51751"/>
    </source>
</evidence>
<dbReference type="GO" id="GO:0005783">
    <property type="term" value="C:endoplasmic reticulum"/>
    <property type="evidence" value="ECO:0007669"/>
    <property type="project" value="TreeGrafter"/>
</dbReference>
<dbReference type="InterPro" id="IPR033118">
    <property type="entry name" value="EXPERA"/>
</dbReference>
<proteinExistence type="predicted"/>
<dbReference type="InterPro" id="IPR051987">
    <property type="entry name" value="Sigma-2_receptor-like"/>
</dbReference>
<comment type="subcellular location">
    <subcellularLocation>
        <location evidence="1">Membrane</location>
        <topology evidence="1">Multi-pass membrane protein</topology>
    </subcellularLocation>
</comment>
<accession>A0A699ZVC8</accession>
<dbReference type="PROSITE" id="PS51751">
    <property type="entry name" value="EXPERA"/>
    <property type="match status" value="1"/>
</dbReference>
<dbReference type="GO" id="GO:0016020">
    <property type="term" value="C:membrane"/>
    <property type="evidence" value="ECO:0007669"/>
    <property type="project" value="UniProtKB-SubCell"/>
</dbReference>
<keyword evidence="4 5" id="KW-0472">Membrane</keyword>
<evidence type="ECO:0000256" key="1">
    <source>
        <dbReference type="ARBA" id="ARBA00004141"/>
    </source>
</evidence>
<keyword evidence="10" id="KW-1185">Reference proteome</keyword>
<evidence type="ECO:0000313" key="10">
    <source>
        <dbReference type="Proteomes" id="UP000485058"/>
    </source>
</evidence>
<reference evidence="9 10" key="1">
    <citation type="submission" date="2020-02" db="EMBL/GenBank/DDBJ databases">
        <title>Draft genome sequence of Haematococcus lacustris strain NIES-144.</title>
        <authorList>
            <person name="Morimoto D."/>
            <person name="Nakagawa S."/>
            <person name="Yoshida T."/>
            <person name="Sawayama S."/>
        </authorList>
    </citation>
    <scope>NUCLEOTIDE SEQUENCE [LARGE SCALE GENOMIC DNA]</scope>
    <source>
        <strain evidence="9 10">NIES-144</strain>
    </source>
</reference>
<gene>
    <name evidence="9" type="ORF">HaLaN_24567</name>
</gene>
<dbReference type="PANTHER" id="PTHR31204:SF1">
    <property type="entry name" value="SIGMA INTRACELLULAR RECEPTOR 2"/>
    <property type="match status" value="1"/>
</dbReference>
<organism evidence="9 10">
    <name type="scientific">Haematococcus lacustris</name>
    <name type="common">Green alga</name>
    <name type="synonym">Haematococcus pluvialis</name>
    <dbReference type="NCBI Taxonomy" id="44745"/>
    <lineage>
        <taxon>Eukaryota</taxon>
        <taxon>Viridiplantae</taxon>
        <taxon>Chlorophyta</taxon>
        <taxon>core chlorophytes</taxon>
        <taxon>Chlorophyceae</taxon>
        <taxon>CS clade</taxon>
        <taxon>Chlamydomonadales</taxon>
        <taxon>Haematococcaceae</taxon>
        <taxon>Haematococcus</taxon>
    </lineage>
</organism>
<evidence type="ECO:0000256" key="2">
    <source>
        <dbReference type="ARBA" id="ARBA00022692"/>
    </source>
</evidence>
<keyword evidence="3 5" id="KW-1133">Transmembrane helix</keyword>
<evidence type="ECO:0000256" key="6">
    <source>
        <dbReference type="SAM" id="MobiDB-lite"/>
    </source>
</evidence>
<comment type="caution">
    <text evidence="9">The sequence shown here is derived from an EMBL/GenBank/DDBJ whole genome shotgun (WGS) entry which is preliminary data.</text>
</comment>
<keyword evidence="2 5" id="KW-0812">Transmembrane</keyword>
<feature type="transmembrane region" description="Helical" evidence="7">
    <location>
        <begin position="91"/>
        <end position="116"/>
    </location>
</feature>
<dbReference type="EMBL" id="BLLF01003123">
    <property type="protein sequence ID" value="GFH26421.1"/>
    <property type="molecule type" value="Genomic_DNA"/>
</dbReference>
<feature type="region of interest" description="Disordered" evidence="6">
    <location>
        <begin position="62"/>
        <end position="83"/>
    </location>
</feature>
<evidence type="ECO:0000256" key="4">
    <source>
        <dbReference type="ARBA" id="ARBA00023136"/>
    </source>
</evidence>
<dbReference type="AlphaFoldDB" id="A0A699ZVC8"/>
<feature type="domain" description="EXPERA" evidence="8">
    <location>
        <begin position="9"/>
        <end position="146"/>
    </location>
</feature>
<protein>
    <submittedName>
        <fullName evidence="9">Expera domain-containing protein</fullName>
    </submittedName>
</protein>
<dbReference type="Proteomes" id="UP000485058">
    <property type="component" value="Unassembled WGS sequence"/>
</dbReference>
<sequence length="167" mass="18321">MKPLYQRPFDLVQVLYFLVHIPTTLLIDSQSLAPSSWYPNAARELLQWCAAAKTAQHEITMRADPGSSQAHQDQQRPPGSRKPSMVWAKATYIWSLGAACGLTCTHVATTLVPILADFIFGNHATNPNWVAVAIYSPYLLLPLALAVRMAMVDYGKGGRGGSKAKRV</sequence>
<evidence type="ECO:0000313" key="9">
    <source>
        <dbReference type="EMBL" id="GFH26421.1"/>
    </source>
</evidence>